<accession>A0ABN2Q2A7</accession>
<dbReference type="EMBL" id="BAAAMK010000001">
    <property type="protein sequence ID" value="GAA1942283.1"/>
    <property type="molecule type" value="Genomic_DNA"/>
</dbReference>
<proteinExistence type="predicted"/>
<reference evidence="1 2" key="1">
    <citation type="journal article" date="2019" name="Int. J. Syst. Evol. Microbiol.">
        <title>The Global Catalogue of Microorganisms (GCM) 10K type strain sequencing project: providing services to taxonomists for standard genome sequencing and annotation.</title>
        <authorList>
            <consortium name="The Broad Institute Genomics Platform"/>
            <consortium name="The Broad Institute Genome Sequencing Center for Infectious Disease"/>
            <person name="Wu L."/>
            <person name="Ma J."/>
        </authorList>
    </citation>
    <scope>NUCLEOTIDE SEQUENCE [LARGE SCALE GENOMIC DNA]</scope>
    <source>
        <strain evidence="1 2">JCM 13584</strain>
    </source>
</reference>
<gene>
    <name evidence="1" type="ORF">GCM10009717_05750</name>
</gene>
<protein>
    <submittedName>
        <fullName evidence="1">Uncharacterized protein</fullName>
    </submittedName>
</protein>
<organism evidence="1 2">
    <name type="scientific">Agromyces allii</name>
    <dbReference type="NCBI Taxonomy" id="393607"/>
    <lineage>
        <taxon>Bacteria</taxon>
        <taxon>Bacillati</taxon>
        <taxon>Actinomycetota</taxon>
        <taxon>Actinomycetes</taxon>
        <taxon>Micrococcales</taxon>
        <taxon>Microbacteriaceae</taxon>
        <taxon>Agromyces</taxon>
    </lineage>
</organism>
<dbReference type="Proteomes" id="UP001499954">
    <property type="component" value="Unassembled WGS sequence"/>
</dbReference>
<sequence length="130" mass="13189">MPVAPFVATPSWEPPRLPALAPGAPPRAVPVGSVGSAVRPGLLPASVVGRPAGVETADPIGHDLGVLGPLAAFATADVTDLFLNGSAGLWVDRGSGPEHEPSWTADEAAVRALAVRLIARGGRHIDESKL</sequence>
<keyword evidence="2" id="KW-1185">Reference proteome</keyword>
<dbReference type="RefSeq" id="WP_157414725.1">
    <property type="nucleotide sequence ID" value="NZ_BAAAMK010000001.1"/>
</dbReference>
<dbReference type="Gene3D" id="3.30.450.90">
    <property type="match status" value="1"/>
</dbReference>
<comment type="caution">
    <text evidence="1">The sequence shown here is derived from an EMBL/GenBank/DDBJ whole genome shotgun (WGS) entry which is preliminary data.</text>
</comment>
<evidence type="ECO:0000313" key="1">
    <source>
        <dbReference type="EMBL" id="GAA1942283.1"/>
    </source>
</evidence>
<name>A0ABN2Q2A7_9MICO</name>
<evidence type="ECO:0000313" key="2">
    <source>
        <dbReference type="Proteomes" id="UP001499954"/>
    </source>
</evidence>